<comment type="caution">
    <text evidence="2">The sequence shown here is derived from an EMBL/GenBank/DDBJ whole genome shotgun (WGS) entry which is preliminary data.</text>
</comment>
<evidence type="ECO:0000259" key="1">
    <source>
        <dbReference type="Pfam" id="PF17761"/>
    </source>
</evidence>
<dbReference type="PANTHER" id="PTHR30547">
    <property type="entry name" value="UNCHARACTERIZED PROTEIN YHCG-RELATED"/>
    <property type="match status" value="1"/>
</dbReference>
<dbReference type="EMBL" id="VVYX01000004">
    <property type="protein sequence ID" value="KAA5421582.1"/>
    <property type="molecule type" value="Genomic_DNA"/>
</dbReference>
<proteinExistence type="predicted"/>
<accession>A0A6L3K692</accession>
<gene>
    <name evidence="2" type="ORF">F2Y87_03510</name>
</gene>
<feature type="domain" description="YhcG N-terminal" evidence="1">
    <location>
        <begin position="27"/>
        <end position="99"/>
    </location>
</feature>
<dbReference type="RefSeq" id="WP_149946094.1">
    <property type="nucleotide sequence ID" value="NZ_JBBNMF010000007.1"/>
</dbReference>
<dbReference type="InterPro" id="IPR053148">
    <property type="entry name" value="PD-DEXK-like_domain"/>
</dbReference>
<protein>
    <submittedName>
        <fullName evidence="2">DUF1016 domain-containing protein</fullName>
    </submittedName>
</protein>
<reference evidence="2 3" key="1">
    <citation type="journal article" date="2019" name="Nat. Med.">
        <title>A library of human gut bacterial isolates paired with longitudinal multiomics data enables mechanistic microbiome research.</title>
        <authorList>
            <person name="Poyet M."/>
            <person name="Groussin M."/>
            <person name="Gibbons S.M."/>
            <person name="Avila-Pacheco J."/>
            <person name="Jiang X."/>
            <person name="Kearney S.M."/>
            <person name="Perrotta A.R."/>
            <person name="Berdy B."/>
            <person name="Zhao S."/>
            <person name="Lieberman T.D."/>
            <person name="Swanson P.K."/>
            <person name="Smith M."/>
            <person name="Roesemann S."/>
            <person name="Alexander J.E."/>
            <person name="Rich S.A."/>
            <person name="Livny J."/>
            <person name="Vlamakis H."/>
            <person name="Clish C."/>
            <person name="Bullock K."/>
            <person name="Deik A."/>
            <person name="Scott J."/>
            <person name="Pierce K.A."/>
            <person name="Xavier R.J."/>
            <person name="Alm E.J."/>
        </authorList>
    </citation>
    <scope>NUCLEOTIDE SEQUENCE [LARGE SCALE GENOMIC DNA]</scope>
    <source>
        <strain evidence="2 3">BIOML-A8</strain>
    </source>
</reference>
<dbReference type="Pfam" id="PF17761">
    <property type="entry name" value="DUF1016_N"/>
    <property type="match status" value="1"/>
</dbReference>
<sequence length="117" mass="13523">MAEKNDLINKDMLKVSQVVTQSLIQDLCQIVDQARNYVAATVNHGLTLMYWHIGERINREVLENRRAEYGKQIVATVARQLQVEYGAKGFDENNIRRKKSLECAKARFDNIIEEDEV</sequence>
<dbReference type="PANTHER" id="PTHR30547:SF5">
    <property type="entry name" value="NUCLEASE YHCG-RELATED"/>
    <property type="match status" value="1"/>
</dbReference>
<dbReference type="AlphaFoldDB" id="A0A6L3K692"/>
<dbReference type="Proteomes" id="UP000482653">
    <property type="component" value="Unassembled WGS sequence"/>
</dbReference>
<evidence type="ECO:0000313" key="3">
    <source>
        <dbReference type="Proteomes" id="UP000482653"/>
    </source>
</evidence>
<organism evidence="2 3">
    <name type="scientific">Bacteroides cellulosilyticus</name>
    <dbReference type="NCBI Taxonomy" id="246787"/>
    <lineage>
        <taxon>Bacteria</taxon>
        <taxon>Pseudomonadati</taxon>
        <taxon>Bacteroidota</taxon>
        <taxon>Bacteroidia</taxon>
        <taxon>Bacteroidales</taxon>
        <taxon>Bacteroidaceae</taxon>
        <taxon>Bacteroides</taxon>
    </lineage>
</organism>
<dbReference type="InterPro" id="IPR041527">
    <property type="entry name" value="YhcG_N"/>
</dbReference>
<name>A0A6L3K692_9BACE</name>
<evidence type="ECO:0000313" key="2">
    <source>
        <dbReference type="EMBL" id="KAA5421582.1"/>
    </source>
</evidence>